<keyword evidence="3" id="KW-1185">Reference proteome</keyword>
<evidence type="ECO:0000256" key="1">
    <source>
        <dbReference type="SAM" id="Phobius"/>
    </source>
</evidence>
<evidence type="ECO:0000313" key="2">
    <source>
        <dbReference type="EMBL" id="TGZ78110.1"/>
    </source>
</evidence>
<keyword evidence="1" id="KW-0812">Transmembrane</keyword>
<accession>A0A4S2MM26</accession>
<sequence length="84" mass="9249">MREEARWTATVVCLCSFLPTVRVFLSFDNCCCSECAFGVGLLGVIVLALVFIYFALLNAVLSFLDVKYTLLYGQVACGSAEYTE</sequence>
<reference evidence="2 3" key="1">
    <citation type="submission" date="2019-04" db="EMBL/GenBank/DDBJ databases">
        <title>Comparative genomics and transcriptomics to analyze fruiting body development in filamentous ascomycetes.</title>
        <authorList>
            <consortium name="DOE Joint Genome Institute"/>
            <person name="Lutkenhaus R."/>
            <person name="Traeger S."/>
            <person name="Breuer J."/>
            <person name="Kuo A."/>
            <person name="Lipzen A."/>
            <person name="Pangilinan J."/>
            <person name="Dilworth D."/>
            <person name="Sandor L."/>
            <person name="Poggeler S."/>
            <person name="Barry K."/>
            <person name="Grigoriev I.V."/>
            <person name="Nowrousian M."/>
        </authorList>
    </citation>
    <scope>NUCLEOTIDE SEQUENCE [LARGE SCALE GENOMIC DNA]</scope>
    <source>
        <strain evidence="2 3">CBS 389.68</strain>
    </source>
</reference>
<dbReference type="InParanoid" id="A0A4S2MM26"/>
<gene>
    <name evidence="2" type="ORF">EX30DRAFT_166843</name>
</gene>
<dbReference type="EMBL" id="ML220145">
    <property type="protein sequence ID" value="TGZ78110.1"/>
    <property type="molecule type" value="Genomic_DNA"/>
</dbReference>
<dbReference type="Proteomes" id="UP000298138">
    <property type="component" value="Unassembled WGS sequence"/>
</dbReference>
<dbReference type="AlphaFoldDB" id="A0A4S2MM26"/>
<proteinExistence type="predicted"/>
<feature type="transmembrane region" description="Helical" evidence="1">
    <location>
        <begin position="36"/>
        <end position="61"/>
    </location>
</feature>
<name>A0A4S2MM26_9PEZI</name>
<organism evidence="2 3">
    <name type="scientific">Ascodesmis nigricans</name>
    <dbReference type="NCBI Taxonomy" id="341454"/>
    <lineage>
        <taxon>Eukaryota</taxon>
        <taxon>Fungi</taxon>
        <taxon>Dikarya</taxon>
        <taxon>Ascomycota</taxon>
        <taxon>Pezizomycotina</taxon>
        <taxon>Pezizomycetes</taxon>
        <taxon>Pezizales</taxon>
        <taxon>Ascodesmidaceae</taxon>
        <taxon>Ascodesmis</taxon>
    </lineage>
</organism>
<keyword evidence="1" id="KW-0472">Membrane</keyword>
<keyword evidence="1" id="KW-1133">Transmembrane helix</keyword>
<protein>
    <submittedName>
        <fullName evidence="2">Uncharacterized protein</fullName>
    </submittedName>
</protein>
<evidence type="ECO:0000313" key="3">
    <source>
        <dbReference type="Proteomes" id="UP000298138"/>
    </source>
</evidence>